<protein>
    <submittedName>
        <fullName evidence="4">Curved DNA-binding protein</fullName>
    </submittedName>
</protein>
<dbReference type="GO" id="GO:0003677">
    <property type="term" value="F:DNA binding"/>
    <property type="evidence" value="ECO:0007669"/>
    <property type="project" value="UniProtKB-KW"/>
</dbReference>
<evidence type="ECO:0000313" key="4">
    <source>
        <dbReference type="EMBL" id="RBP70166.1"/>
    </source>
</evidence>
<dbReference type="OrthoDB" id="9779889at2"/>
<name>A0A366IFP9_9FIRM</name>
<dbReference type="GO" id="GO:0051082">
    <property type="term" value="F:unfolded protein binding"/>
    <property type="evidence" value="ECO:0007669"/>
    <property type="project" value="InterPro"/>
</dbReference>
<dbReference type="SMART" id="SM00271">
    <property type="entry name" value="DnaJ"/>
    <property type="match status" value="1"/>
</dbReference>
<dbReference type="Gene3D" id="2.60.260.20">
    <property type="entry name" value="Urease metallochaperone UreE, N-terminal domain"/>
    <property type="match status" value="2"/>
</dbReference>
<dbReference type="Pfam" id="PF01556">
    <property type="entry name" value="DnaJ_C"/>
    <property type="match status" value="1"/>
</dbReference>
<keyword evidence="1" id="KW-0235">DNA replication</keyword>
<dbReference type="CDD" id="cd10747">
    <property type="entry name" value="DnaJ_C"/>
    <property type="match status" value="1"/>
</dbReference>
<evidence type="ECO:0000256" key="1">
    <source>
        <dbReference type="ARBA" id="ARBA00022705"/>
    </source>
</evidence>
<dbReference type="InterPro" id="IPR018253">
    <property type="entry name" value="DnaJ_domain_CS"/>
</dbReference>
<dbReference type="PROSITE" id="PS00636">
    <property type="entry name" value="DNAJ_1"/>
    <property type="match status" value="1"/>
</dbReference>
<dbReference type="PANTHER" id="PTHR43096">
    <property type="entry name" value="DNAJ HOMOLOG 1, MITOCHONDRIAL-RELATED"/>
    <property type="match status" value="1"/>
</dbReference>
<sequence length="312" mass="35102">MKYKDYYEILGLDKNASQEEIKKEYRKLAKEYHPDANPGDQKAEEKFKDISEAYEVLGNKEKRHKYDTLGSQGGFQNGYDFDPSQFGYGSNTHYKYSTGGDSGFSDFFNTLFGGGANFENIFGSSSGRRREHGSAYNHGIDGKDIEVKVNINAQEGFLGEQKKISIRVGEDTKTINYKVPVGIQEGEKIRLRGQGHKGRSGGKDGDLYIMFHFKKQEGMILEGANLYLDIEVYPWEAVLGTQKSVQTLDDKISVKIPAGIQTGKKIRVSKKGYISKDSSRGDLYLNIKIINPESISDDMMELFKKMKDLAEA</sequence>
<dbReference type="InterPro" id="IPR008971">
    <property type="entry name" value="HSP40/DnaJ_pept-bd"/>
</dbReference>
<keyword evidence="4" id="KW-0238">DNA-binding</keyword>
<dbReference type="SUPFAM" id="SSF46565">
    <property type="entry name" value="Chaperone J-domain"/>
    <property type="match status" value="1"/>
</dbReference>
<dbReference type="CDD" id="cd06257">
    <property type="entry name" value="DnaJ"/>
    <property type="match status" value="1"/>
</dbReference>
<dbReference type="GO" id="GO:0042026">
    <property type="term" value="P:protein refolding"/>
    <property type="evidence" value="ECO:0007669"/>
    <property type="project" value="TreeGrafter"/>
</dbReference>
<dbReference type="PANTHER" id="PTHR43096:SF52">
    <property type="entry name" value="DNAJ HOMOLOG 1, MITOCHONDRIAL-RELATED"/>
    <property type="match status" value="1"/>
</dbReference>
<dbReference type="GO" id="GO:0005737">
    <property type="term" value="C:cytoplasm"/>
    <property type="evidence" value="ECO:0007669"/>
    <property type="project" value="TreeGrafter"/>
</dbReference>
<dbReference type="SUPFAM" id="SSF49493">
    <property type="entry name" value="HSP40/DnaJ peptide-binding domain"/>
    <property type="match status" value="2"/>
</dbReference>
<dbReference type="AlphaFoldDB" id="A0A366IFP9"/>
<dbReference type="Proteomes" id="UP000253490">
    <property type="component" value="Unassembled WGS sequence"/>
</dbReference>
<feature type="domain" description="J" evidence="3">
    <location>
        <begin position="5"/>
        <end position="70"/>
    </location>
</feature>
<evidence type="ECO:0000259" key="3">
    <source>
        <dbReference type="PROSITE" id="PS50076"/>
    </source>
</evidence>
<evidence type="ECO:0000256" key="2">
    <source>
        <dbReference type="ARBA" id="ARBA00023186"/>
    </source>
</evidence>
<keyword evidence="5" id="KW-1185">Reference proteome</keyword>
<proteinExistence type="predicted"/>
<reference evidence="4 5" key="1">
    <citation type="submission" date="2018-06" db="EMBL/GenBank/DDBJ databases">
        <title>Genomic Encyclopedia of Type Strains, Phase IV (KMG-IV): sequencing the most valuable type-strain genomes for metagenomic binning, comparative biology and taxonomic classification.</title>
        <authorList>
            <person name="Goeker M."/>
        </authorList>
    </citation>
    <scope>NUCLEOTIDE SEQUENCE [LARGE SCALE GENOMIC DNA]</scope>
    <source>
        <strain evidence="4 5">DSM 22112</strain>
    </source>
</reference>
<dbReference type="InterPro" id="IPR001623">
    <property type="entry name" value="DnaJ_domain"/>
</dbReference>
<accession>A0A366IFP9</accession>
<dbReference type="Gene3D" id="1.10.287.110">
    <property type="entry name" value="DnaJ domain"/>
    <property type="match status" value="1"/>
</dbReference>
<keyword evidence="2" id="KW-0143">Chaperone</keyword>
<comment type="caution">
    <text evidence="4">The sequence shown here is derived from an EMBL/GenBank/DDBJ whole genome shotgun (WGS) entry which is preliminary data.</text>
</comment>
<dbReference type="RefSeq" id="WP_113919374.1">
    <property type="nucleotide sequence ID" value="NZ_QNRX01000001.1"/>
</dbReference>
<dbReference type="InterPro" id="IPR002939">
    <property type="entry name" value="DnaJ_C"/>
</dbReference>
<dbReference type="Pfam" id="PF00226">
    <property type="entry name" value="DnaJ"/>
    <property type="match status" value="1"/>
</dbReference>
<evidence type="ECO:0000313" key="5">
    <source>
        <dbReference type="Proteomes" id="UP000253490"/>
    </source>
</evidence>
<dbReference type="GO" id="GO:0006260">
    <property type="term" value="P:DNA replication"/>
    <property type="evidence" value="ECO:0007669"/>
    <property type="project" value="UniProtKB-KW"/>
</dbReference>
<organism evidence="4 5">
    <name type="scientific">Alkalibaculum bacchi</name>
    <dbReference type="NCBI Taxonomy" id="645887"/>
    <lineage>
        <taxon>Bacteria</taxon>
        <taxon>Bacillati</taxon>
        <taxon>Bacillota</taxon>
        <taxon>Clostridia</taxon>
        <taxon>Eubacteriales</taxon>
        <taxon>Eubacteriaceae</taxon>
        <taxon>Alkalibaculum</taxon>
    </lineage>
</organism>
<dbReference type="PRINTS" id="PR00625">
    <property type="entry name" value="JDOMAIN"/>
</dbReference>
<dbReference type="EMBL" id="QNRX01000001">
    <property type="protein sequence ID" value="RBP70166.1"/>
    <property type="molecule type" value="Genomic_DNA"/>
</dbReference>
<gene>
    <name evidence="4" type="ORF">DES36_101223</name>
</gene>
<dbReference type="InterPro" id="IPR036869">
    <property type="entry name" value="J_dom_sf"/>
</dbReference>
<dbReference type="PROSITE" id="PS50076">
    <property type="entry name" value="DNAJ_2"/>
    <property type="match status" value="1"/>
</dbReference>